<accession>A0ABV5Y3M8</accession>
<organism evidence="4 5">
    <name type="scientific">Arthrobacter ramosus</name>
    <dbReference type="NCBI Taxonomy" id="1672"/>
    <lineage>
        <taxon>Bacteria</taxon>
        <taxon>Bacillati</taxon>
        <taxon>Actinomycetota</taxon>
        <taxon>Actinomycetes</taxon>
        <taxon>Micrococcales</taxon>
        <taxon>Micrococcaceae</taxon>
        <taxon>Arthrobacter</taxon>
    </lineage>
</organism>
<evidence type="ECO:0000256" key="2">
    <source>
        <dbReference type="SAM" id="SignalP"/>
    </source>
</evidence>
<comment type="caution">
    <text evidence="4">The sequence shown here is derived from an EMBL/GenBank/DDBJ whole genome shotgun (WGS) entry which is preliminary data.</text>
</comment>
<evidence type="ECO:0000313" key="4">
    <source>
        <dbReference type="EMBL" id="MFB9821286.1"/>
    </source>
</evidence>
<dbReference type="PANTHER" id="PTHR35936">
    <property type="entry name" value="MEMBRANE-BOUND LYTIC MUREIN TRANSGLYCOSYLASE F"/>
    <property type="match status" value="1"/>
</dbReference>
<feature type="signal peptide" evidence="2">
    <location>
        <begin position="1"/>
        <end position="48"/>
    </location>
</feature>
<dbReference type="RefSeq" id="WP_234754360.1">
    <property type="nucleotide sequence ID" value="NZ_BAAAWN010000001.1"/>
</dbReference>
<dbReference type="Gene3D" id="3.40.190.10">
    <property type="entry name" value="Periplasmic binding protein-like II"/>
    <property type="match status" value="2"/>
</dbReference>
<dbReference type="EMBL" id="JBHMBC010000030">
    <property type="protein sequence ID" value="MFB9821286.1"/>
    <property type="molecule type" value="Genomic_DNA"/>
</dbReference>
<feature type="domain" description="Solute-binding protein family 3/N-terminal" evidence="3">
    <location>
        <begin position="70"/>
        <end position="300"/>
    </location>
</feature>
<proteinExistence type="predicted"/>
<dbReference type="Pfam" id="PF00497">
    <property type="entry name" value="SBP_bac_3"/>
    <property type="match status" value="1"/>
</dbReference>
<feature type="chain" id="PRO_5045415751" evidence="2">
    <location>
        <begin position="49"/>
        <end position="306"/>
    </location>
</feature>
<dbReference type="PANTHER" id="PTHR35936:SF17">
    <property type="entry name" value="ARGININE-BINDING EXTRACELLULAR PROTEIN ARTP"/>
    <property type="match status" value="1"/>
</dbReference>
<evidence type="ECO:0000256" key="1">
    <source>
        <dbReference type="ARBA" id="ARBA00022729"/>
    </source>
</evidence>
<name>A0ABV5Y3M8_ARTRM</name>
<protein>
    <submittedName>
        <fullName evidence="4">Transporter substrate-binding domain-containing protein</fullName>
    </submittedName>
</protein>
<dbReference type="SMART" id="SM00062">
    <property type="entry name" value="PBPb"/>
    <property type="match status" value="1"/>
</dbReference>
<sequence>MINATSAHSDPRFHATPTVIGDLHMLKFTKPALAAAALALLLSGCSAAASPSSTGQASATAPKGLTTSGKLTLCIDPEYAPLEYYANGSSGDIAGFDADAARALAKHWGVDAKFEVTTFDGLMPGLQTRRCDAIFGGLYMSKARLDVADASAVMNAGPAILAAPISAGNYKTSLDLCGHSVAAQSASANAARITALKDECKKAGKDEPKLTEYPKTAETVLAVLNGKSEALIETNVAAAYMASQNEGKLTVAPGVFPADTTFGVFTRKNDPLSPAIAQALKELHQDGTLAKIAKDNKLDSTIVDVP</sequence>
<gene>
    <name evidence="4" type="ORF">ACFFP1_17480</name>
</gene>
<evidence type="ECO:0000259" key="3">
    <source>
        <dbReference type="SMART" id="SM00062"/>
    </source>
</evidence>
<dbReference type="Proteomes" id="UP001589702">
    <property type="component" value="Unassembled WGS sequence"/>
</dbReference>
<keyword evidence="1 2" id="KW-0732">Signal</keyword>
<evidence type="ECO:0000313" key="5">
    <source>
        <dbReference type="Proteomes" id="UP001589702"/>
    </source>
</evidence>
<dbReference type="SUPFAM" id="SSF53850">
    <property type="entry name" value="Periplasmic binding protein-like II"/>
    <property type="match status" value="1"/>
</dbReference>
<dbReference type="InterPro" id="IPR001638">
    <property type="entry name" value="Solute-binding_3/MltF_N"/>
</dbReference>
<keyword evidence="5" id="KW-1185">Reference proteome</keyword>
<reference evidence="4 5" key="1">
    <citation type="submission" date="2024-09" db="EMBL/GenBank/DDBJ databases">
        <authorList>
            <person name="Sun Q."/>
            <person name="Mori K."/>
        </authorList>
    </citation>
    <scope>NUCLEOTIDE SEQUENCE [LARGE SCALE GENOMIC DNA]</scope>
    <source>
        <strain evidence="4 5">JCM 1334</strain>
    </source>
</reference>